<keyword evidence="2" id="KW-0812">Transmembrane</keyword>
<protein>
    <submittedName>
        <fullName evidence="3">Uncharacterized protein</fullName>
    </submittedName>
</protein>
<keyword evidence="4" id="KW-1185">Reference proteome</keyword>
<sequence length="86" mass="8684">MSPGSPYRKNPRKSPENALGTELDKERVTAGVQAEASAEVRETTMFDYANLKSVALALIGALALSTVTVGAAVGPAATGPVAGVIA</sequence>
<dbReference type="Proteomes" id="UP000192934">
    <property type="component" value="Chromosome I"/>
</dbReference>
<dbReference type="STRING" id="941907.SAMN06295910_2807"/>
<evidence type="ECO:0000313" key="4">
    <source>
        <dbReference type="Proteomes" id="UP000192934"/>
    </source>
</evidence>
<evidence type="ECO:0000256" key="1">
    <source>
        <dbReference type="SAM" id="MobiDB-lite"/>
    </source>
</evidence>
<keyword evidence="2" id="KW-1133">Transmembrane helix</keyword>
<dbReference type="EMBL" id="LT840185">
    <property type="protein sequence ID" value="SMF79131.1"/>
    <property type="molecule type" value="Genomic_DNA"/>
</dbReference>
<accession>A0A1X7H3E7</accession>
<proteinExistence type="predicted"/>
<evidence type="ECO:0000313" key="3">
    <source>
        <dbReference type="EMBL" id="SMF79131.1"/>
    </source>
</evidence>
<gene>
    <name evidence="3" type="ORF">SAMN06295910_2807</name>
</gene>
<reference evidence="4" key="1">
    <citation type="submission" date="2017-04" db="EMBL/GenBank/DDBJ databases">
        <authorList>
            <person name="Varghese N."/>
            <person name="Submissions S."/>
        </authorList>
    </citation>
    <scope>NUCLEOTIDE SEQUENCE [LARGE SCALE GENOMIC DNA]</scope>
    <source>
        <strain evidence="4">Dd16</strain>
    </source>
</reference>
<organism evidence="3 4">
    <name type="scientific">Allosphingosinicella indica</name>
    <dbReference type="NCBI Taxonomy" id="941907"/>
    <lineage>
        <taxon>Bacteria</taxon>
        <taxon>Pseudomonadati</taxon>
        <taxon>Pseudomonadota</taxon>
        <taxon>Alphaproteobacteria</taxon>
        <taxon>Sphingomonadales</taxon>
        <taxon>Sphingomonadaceae</taxon>
        <taxon>Allosphingosinicella</taxon>
    </lineage>
</organism>
<evidence type="ECO:0000256" key="2">
    <source>
        <dbReference type="SAM" id="Phobius"/>
    </source>
</evidence>
<name>A0A1X7H3E7_9SPHN</name>
<feature type="region of interest" description="Disordered" evidence="1">
    <location>
        <begin position="1"/>
        <end position="28"/>
    </location>
</feature>
<keyword evidence="2" id="KW-0472">Membrane</keyword>
<feature type="transmembrane region" description="Helical" evidence="2">
    <location>
        <begin position="54"/>
        <end position="73"/>
    </location>
</feature>
<dbReference type="AlphaFoldDB" id="A0A1X7H3E7"/>